<dbReference type="STRING" id="880070.Cycma_0822"/>
<dbReference type="AlphaFoldDB" id="G0J3F7"/>
<name>G0J3F7_CYCMS</name>
<dbReference type="eggNOG" id="ENOG502Z9BM">
    <property type="taxonomic scope" value="Bacteria"/>
</dbReference>
<dbReference type="InterPro" id="IPR008947">
    <property type="entry name" value="PLipase_C/P1_nuclease_dom_sf"/>
</dbReference>
<evidence type="ECO:0000313" key="2">
    <source>
        <dbReference type="Proteomes" id="UP000001635"/>
    </source>
</evidence>
<reference evidence="2" key="1">
    <citation type="submission" date="2011-07" db="EMBL/GenBank/DDBJ databases">
        <title>The complete genome of Cyclobacterium marinum DSM 745.</title>
        <authorList>
            <person name="Lucas S."/>
            <person name="Han J."/>
            <person name="Lapidus A."/>
            <person name="Bruce D."/>
            <person name="Goodwin L."/>
            <person name="Pitluck S."/>
            <person name="Peters L."/>
            <person name="Kyrpides N."/>
            <person name="Mavromatis K."/>
            <person name="Ivanova N."/>
            <person name="Ovchinnikova G."/>
            <person name="Chertkov O."/>
            <person name="Detter J.C."/>
            <person name="Tapia R."/>
            <person name="Han C."/>
            <person name="Land M."/>
            <person name="Hauser L."/>
            <person name="Markowitz V."/>
            <person name="Cheng J.-F."/>
            <person name="Hugenholtz P."/>
            <person name="Woyke T."/>
            <person name="Wu D."/>
            <person name="Tindall B."/>
            <person name="Schuetze A."/>
            <person name="Brambilla E."/>
            <person name="Klenk H.-P."/>
            <person name="Eisen J.A."/>
        </authorList>
    </citation>
    <scope>NUCLEOTIDE SEQUENCE [LARGE SCALE GENOMIC DNA]</scope>
    <source>
        <strain evidence="2">ATCC 25205 / DSM 745 / LMG 13164 / NCIMB 1802</strain>
    </source>
</reference>
<dbReference type="SUPFAM" id="SSF48537">
    <property type="entry name" value="Phospholipase C/P1 nuclease"/>
    <property type="match status" value="1"/>
</dbReference>
<dbReference type="HOGENOM" id="CLU_053114_0_0_10"/>
<dbReference type="CDD" id="cd10981">
    <property type="entry name" value="ZnPC_S1P1"/>
    <property type="match status" value="1"/>
</dbReference>
<dbReference type="GO" id="GO:0016788">
    <property type="term" value="F:hydrolase activity, acting on ester bonds"/>
    <property type="evidence" value="ECO:0007669"/>
    <property type="project" value="InterPro"/>
</dbReference>
<organism evidence="1 2">
    <name type="scientific">Cyclobacterium marinum (strain ATCC 25205 / DSM 745 / LMG 13164 / NCIMB 1802)</name>
    <name type="common">Flectobacillus marinus</name>
    <dbReference type="NCBI Taxonomy" id="880070"/>
    <lineage>
        <taxon>Bacteria</taxon>
        <taxon>Pseudomonadati</taxon>
        <taxon>Bacteroidota</taxon>
        <taxon>Cytophagia</taxon>
        <taxon>Cytophagales</taxon>
        <taxon>Cyclobacteriaceae</taxon>
        <taxon>Cyclobacterium</taxon>
    </lineage>
</organism>
<keyword evidence="2" id="KW-1185">Reference proteome</keyword>
<dbReference type="Proteomes" id="UP000001635">
    <property type="component" value="Chromosome"/>
</dbReference>
<gene>
    <name evidence="1" type="ordered locus">Cycma_0822</name>
</gene>
<sequence>MRLYLFCIFIFFICYQDVIAWGFYAHRLINRQAVFSLPPELMVLFKPNLAYISDKAVNPDRRRYAVQGEAEKHYIDLDVYGDSAIFKLPQSWPEAQIIYGEDSLRKNGISPWSTYLTFQYLTYAFQKKDRQAILKLAADLGHYLGDINVPLHSTENYNGQNTNQHGIHGFWESRLPELYAKDYDLFVGKAEYLTNPRKEIWEAIEVAHNALDSVFSFEKLLTDKFPDDQKYSYENRGSITTRVYSKAFSLAYHQMLAGQVERQMKKTIKLIADFWYSAWILAGQPDLTNPAPNFRPPFEIDSIETPQDSIKNVREHQSLFTDPEALFWKSLNKNLYYWQAFRKYCGRRPRFLPRG</sequence>
<evidence type="ECO:0000313" key="1">
    <source>
        <dbReference type="EMBL" id="AEL24596.1"/>
    </source>
</evidence>
<dbReference type="KEGG" id="cmr:Cycma_0822"/>
<dbReference type="Gene3D" id="1.10.575.10">
    <property type="entry name" value="P1 Nuclease"/>
    <property type="match status" value="1"/>
</dbReference>
<protein>
    <recommendedName>
        <fullName evidence="3">S1/P1 Nuclease</fullName>
    </recommendedName>
</protein>
<dbReference type="OrthoDB" id="267579at2"/>
<proteinExistence type="predicted"/>
<dbReference type="RefSeq" id="WP_014018894.1">
    <property type="nucleotide sequence ID" value="NC_015914.1"/>
</dbReference>
<dbReference type="EMBL" id="CP002955">
    <property type="protein sequence ID" value="AEL24596.1"/>
    <property type="molecule type" value="Genomic_DNA"/>
</dbReference>
<evidence type="ECO:0008006" key="3">
    <source>
        <dbReference type="Google" id="ProtNLM"/>
    </source>
</evidence>
<accession>G0J3F7</accession>